<gene>
    <name evidence="5" type="ORF">ZEAMMB73_Zm00001d006873</name>
</gene>
<comment type="similarity">
    <text evidence="1 4">Belongs to the plant dirigent protein family.</text>
</comment>
<proteinExistence type="inferred from homology"/>
<dbReference type="OMA" id="RIRVYVH"/>
<sequence>MASSPALPLVLLALLLAPTGLAASGSGGGGGGEKRTRIRVYVHERFTGRNATVGSVAPSLRGGNSTFGEVGVVDDVLRAGPRASSQEVGRYQGLFAGADLADDSGGGGGYFSAITLVFAAGEHRGSTLSLQGRYSFPADGALERAVVGGTGGFRMARGFSLLQVASAPPEAAVFQLDLVVFTPRGHRY</sequence>
<dbReference type="GO" id="GO:0009699">
    <property type="term" value="P:phenylpropanoid biosynthetic process"/>
    <property type="evidence" value="ECO:0007669"/>
    <property type="project" value="UniProtKB-ARBA"/>
</dbReference>
<organism evidence="5">
    <name type="scientific">Zea mays</name>
    <name type="common">Maize</name>
    <dbReference type="NCBI Taxonomy" id="4577"/>
    <lineage>
        <taxon>Eukaryota</taxon>
        <taxon>Viridiplantae</taxon>
        <taxon>Streptophyta</taxon>
        <taxon>Embryophyta</taxon>
        <taxon>Tracheophyta</taxon>
        <taxon>Spermatophyta</taxon>
        <taxon>Magnoliopsida</taxon>
        <taxon>Liliopsida</taxon>
        <taxon>Poales</taxon>
        <taxon>Poaceae</taxon>
        <taxon>PACMAD clade</taxon>
        <taxon>Panicoideae</taxon>
        <taxon>Andropogonodae</taxon>
        <taxon>Andropogoneae</taxon>
        <taxon>Tripsacinae</taxon>
        <taxon>Zea</taxon>
    </lineage>
</organism>
<dbReference type="InParanoid" id="A0A1D6F1Q6"/>
<dbReference type="Pfam" id="PF03018">
    <property type="entry name" value="Dirigent"/>
    <property type="match status" value="1"/>
</dbReference>
<reference evidence="5" key="1">
    <citation type="submission" date="2015-12" db="EMBL/GenBank/DDBJ databases">
        <title>Update maize B73 reference genome by single molecule sequencing technologies.</title>
        <authorList>
            <consortium name="Maize Genome Sequencing Project"/>
            <person name="Ware D."/>
        </authorList>
    </citation>
    <scope>NUCLEOTIDE SEQUENCE [LARGE SCALE GENOMIC DNA]</scope>
    <source>
        <tissue evidence="5">Seedling</tissue>
    </source>
</reference>
<evidence type="ECO:0000256" key="3">
    <source>
        <dbReference type="ARBA" id="ARBA00022525"/>
    </source>
</evidence>
<evidence type="ECO:0000256" key="2">
    <source>
        <dbReference type="ARBA" id="ARBA00011738"/>
    </source>
</evidence>
<dbReference type="Gene3D" id="2.40.480.10">
    <property type="entry name" value="Allene oxide cyclase-like"/>
    <property type="match status" value="1"/>
</dbReference>
<feature type="chain" id="PRO_5011125336" description="Dirigent protein" evidence="4">
    <location>
        <begin position="23"/>
        <end position="188"/>
    </location>
</feature>
<dbReference type="PaxDb" id="4577-GRMZM2G159210_P01"/>
<dbReference type="SMR" id="A0A1D6F1Q6"/>
<comment type="function">
    <text evidence="4">Dirigent proteins impart stereoselectivity on the phenoxy radical-coupling reaction, yielding optically active lignans from two molecules of coniferyl alcohol in the biosynthesis of lignans, flavonolignans, and alkaloids and thus plays a central role in plant secondary metabolism.</text>
</comment>
<dbReference type="ExpressionAtlas" id="A0A1D6F1Q6">
    <property type="expression patterns" value="baseline and differential"/>
</dbReference>
<name>A0A1D6F1Q6_MAIZE</name>
<keyword evidence="3 4" id="KW-0964">Secreted</keyword>
<dbReference type="PANTHER" id="PTHR21495">
    <property type="entry name" value="NUCLEOPORIN-RELATED"/>
    <property type="match status" value="1"/>
</dbReference>
<evidence type="ECO:0000256" key="4">
    <source>
        <dbReference type="RuleBase" id="RU363099"/>
    </source>
</evidence>
<comment type="subcellular location">
    <subcellularLocation>
        <location evidence="4">Secreted</location>
        <location evidence="4">Extracellular space</location>
        <location evidence="4">Apoplast</location>
    </subcellularLocation>
</comment>
<feature type="signal peptide" evidence="4">
    <location>
        <begin position="1"/>
        <end position="22"/>
    </location>
</feature>
<dbReference type="GO" id="GO:0048046">
    <property type="term" value="C:apoplast"/>
    <property type="evidence" value="ECO:0007669"/>
    <property type="project" value="UniProtKB-SubCell"/>
</dbReference>
<dbReference type="InterPro" id="IPR044859">
    <property type="entry name" value="Allene_oxi_cyc_Dirigent"/>
</dbReference>
<evidence type="ECO:0000256" key="1">
    <source>
        <dbReference type="ARBA" id="ARBA00010746"/>
    </source>
</evidence>
<keyword evidence="4" id="KW-0052">Apoplast</keyword>
<accession>A0A1D6F1Q6</accession>
<comment type="subunit">
    <text evidence="2 4">Homodimer.</text>
</comment>
<dbReference type="eggNOG" id="ENOG502R5VJ">
    <property type="taxonomic scope" value="Eukaryota"/>
</dbReference>
<dbReference type="InterPro" id="IPR004265">
    <property type="entry name" value="Dirigent"/>
</dbReference>
<evidence type="ECO:0000313" key="5">
    <source>
        <dbReference type="EMBL" id="ONM25372.1"/>
    </source>
</evidence>
<protein>
    <recommendedName>
        <fullName evidence="4">Dirigent protein</fullName>
    </recommendedName>
</protein>
<dbReference type="EMBL" id="CM007648">
    <property type="protein sequence ID" value="ONM25372.1"/>
    <property type="molecule type" value="Genomic_DNA"/>
</dbReference>
<dbReference type="AlphaFoldDB" id="A0A1D6F1Q6"/>
<keyword evidence="4" id="KW-0732">Signal</keyword>